<organism evidence="2 3">
    <name type="scientific">Apatococcus lobatus</name>
    <dbReference type="NCBI Taxonomy" id="904363"/>
    <lineage>
        <taxon>Eukaryota</taxon>
        <taxon>Viridiplantae</taxon>
        <taxon>Chlorophyta</taxon>
        <taxon>core chlorophytes</taxon>
        <taxon>Trebouxiophyceae</taxon>
        <taxon>Chlorellales</taxon>
        <taxon>Chlorellaceae</taxon>
        <taxon>Apatococcus</taxon>
    </lineage>
</organism>
<accession>A0AAW1QH60</accession>
<reference evidence="2 3" key="1">
    <citation type="journal article" date="2024" name="Nat. Commun.">
        <title>Phylogenomics reveals the evolutionary origins of lichenization in chlorophyte algae.</title>
        <authorList>
            <person name="Puginier C."/>
            <person name="Libourel C."/>
            <person name="Otte J."/>
            <person name="Skaloud P."/>
            <person name="Haon M."/>
            <person name="Grisel S."/>
            <person name="Petersen M."/>
            <person name="Berrin J.G."/>
            <person name="Delaux P.M."/>
            <person name="Dal Grande F."/>
            <person name="Keller J."/>
        </authorList>
    </citation>
    <scope>NUCLEOTIDE SEQUENCE [LARGE SCALE GENOMIC DNA]</scope>
    <source>
        <strain evidence="2 3">SAG 2145</strain>
    </source>
</reference>
<dbReference type="AlphaFoldDB" id="A0AAW1QH60"/>
<evidence type="ECO:0000313" key="2">
    <source>
        <dbReference type="EMBL" id="KAK9820713.1"/>
    </source>
</evidence>
<evidence type="ECO:0000256" key="1">
    <source>
        <dbReference type="SAM" id="MobiDB-lite"/>
    </source>
</evidence>
<dbReference type="Proteomes" id="UP001438707">
    <property type="component" value="Unassembled WGS sequence"/>
</dbReference>
<comment type="caution">
    <text evidence="2">The sequence shown here is derived from an EMBL/GenBank/DDBJ whole genome shotgun (WGS) entry which is preliminary data.</text>
</comment>
<protein>
    <recommendedName>
        <fullName evidence="4">Secreted protein</fullName>
    </recommendedName>
</protein>
<dbReference type="EMBL" id="JALJOS010000044">
    <property type="protein sequence ID" value="KAK9820713.1"/>
    <property type="molecule type" value="Genomic_DNA"/>
</dbReference>
<gene>
    <name evidence="2" type="ORF">WJX74_000191</name>
</gene>
<evidence type="ECO:0008006" key="4">
    <source>
        <dbReference type="Google" id="ProtNLM"/>
    </source>
</evidence>
<sequence length="113" mass="12612">MAAGEALRSCFAYTWLRGGTKLFGLSGQAHAVVRSACPWLYQRTQTLSAPDCRHEISIPSPTKDHPRHQGSLTSRSKPRRVVAGAWLCCHRSLRRHRFVNAKEAQALRGCNNT</sequence>
<feature type="region of interest" description="Disordered" evidence="1">
    <location>
        <begin position="57"/>
        <end position="77"/>
    </location>
</feature>
<keyword evidence="3" id="KW-1185">Reference proteome</keyword>
<proteinExistence type="predicted"/>
<name>A0AAW1QH60_9CHLO</name>
<evidence type="ECO:0000313" key="3">
    <source>
        <dbReference type="Proteomes" id="UP001438707"/>
    </source>
</evidence>